<dbReference type="AlphaFoldDB" id="A0A431WVH0"/>
<keyword evidence="2" id="KW-0732">Signal</keyword>
<protein>
    <submittedName>
        <fullName evidence="4">Efflux RND transporter periplasmic adaptor subunit</fullName>
    </submittedName>
</protein>
<accession>A0A431WVH0</accession>
<dbReference type="Gene3D" id="1.10.287.470">
    <property type="entry name" value="Helix hairpin bin"/>
    <property type="match status" value="1"/>
</dbReference>
<sequence length="374" mass="40892">MSIFRANSRKNGLTGLLLVTFLSACEAEVTVHATQPELQSVTSKTLTPSTSYLHTQEFTGTIRAGNTTGIGFELSGKIRQLAVDSGDQVKEGQLLAQLDTRLLEAEKQELVASLSQNRADLDLASNTLNRSLKLKQQGYTSEQQLDELKGQLASLLAAQKRLKASIYANTLRIEKSSLLAPFSGVISKRNNNLGEVIALGTPVFTLIQNNNPQAFVGVPIKVAQSLKAAQDISLRVADNHYTAQIAGIGAEVNPITRTVPLRLILPQDAKVINGELTYLAYENEIEQEGYWVPISSLTDGIRGLWNLYVITAGEAIEKPESFSIERRDVEIIYTKNDQAYIRGAVKSGEEFISQGLHKLVVGQEVKRNTTVASR</sequence>
<dbReference type="SUPFAM" id="SSF111369">
    <property type="entry name" value="HlyD-like secretion proteins"/>
    <property type="match status" value="1"/>
</dbReference>
<proteinExistence type="inferred from homology"/>
<comment type="similarity">
    <text evidence="1">Belongs to the membrane fusion protein (MFP) (TC 8.A.1) family.</text>
</comment>
<keyword evidence="5" id="KW-1185">Reference proteome</keyword>
<comment type="caution">
    <text evidence="4">The sequence shown here is derived from an EMBL/GenBank/DDBJ whole genome shotgun (WGS) entry which is preliminary data.</text>
</comment>
<dbReference type="RefSeq" id="WP_126520167.1">
    <property type="nucleotide sequence ID" value="NZ_RXNU01000004.1"/>
</dbReference>
<evidence type="ECO:0000256" key="2">
    <source>
        <dbReference type="SAM" id="SignalP"/>
    </source>
</evidence>
<evidence type="ECO:0000259" key="3">
    <source>
        <dbReference type="Pfam" id="PF25917"/>
    </source>
</evidence>
<dbReference type="Gene3D" id="2.40.50.100">
    <property type="match status" value="1"/>
</dbReference>
<feature type="chain" id="PRO_5019583980" evidence="2">
    <location>
        <begin position="27"/>
        <end position="374"/>
    </location>
</feature>
<dbReference type="PANTHER" id="PTHR30469">
    <property type="entry name" value="MULTIDRUG RESISTANCE PROTEIN MDTA"/>
    <property type="match status" value="1"/>
</dbReference>
<reference evidence="4 5" key="1">
    <citation type="submission" date="2018-12" db="EMBL/GenBank/DDBJ databases">
        <authorList>
            <person name="Yu L."/>
        </authorList>
    </citation>
    <scope>NUCLEOTIDE SEQUENCE [LARGE SCALE GENOMIC DNA]</scope>
    <source>
        <strain evidence="4 5">HAW-EB2</strain>
    </source>
</reference>
<organism evidence="4 5">
    <name type="scientific">Shewanella canadensis</name>
    <dbReference type="NCBI Taxonomy" id="271096"/>
    <lineage>
        <taxon>Bacteria</taxon>
        <taxon>Pseudomonadati</taxon>
        <taxon>Pseudomonadota</taxon>
        <taxon>Gammaproteobacteria</taxon>
        <taxon>Alteromonadales</taxon>
        <taxon>Shewanellaceae</taxon>
        <taxon>Shewanella</taxon>
    </lineage>
</organism>
<evidence type="ECO:0000313" key="4">
    <source>
        <dbReference type="EMBL" id="RTR39299.1"/>
    </source>
</evidence>
<dbReference type="Gene3D" id="2.40.420.20">
    <property type="match status" value="1"/>
</dbReference>
<dbReference type="Proteomes" id="UP000267448">
    <property type="component" value="Unassembled WGS sequence"/>
</dbReference>
<name>A0A431WVH0_9GAMM</name>
<feature type="domain" description="Multidrug resistance protein MdtA-like barrel-sandwich hybrid" evidence="3">
    <location>
        <begin position="70"/>
        <end position="205"/>
    </location>
</feature>
<dbReference type="PANTHER" id="PTHR30469:SF11">
    <property type="entry name" value="BLL4320 PROTEIN"/>
    <property type="match status" value="1"/>
</dbReference>
<dbReference type="EMBL" id="RXNU01000004">
    <property type="protein sequence ID" value="RTR39299.1"/>
    <property type="molecule type" value="Genomic_DNA"/>
</dbReference>
<dbReference type="GO" id="GO:1990281">
    <property type="term" value="C:efflux pump complex"/>
    <property type="evidence" value="ECO:0007669"/>
    <property type="project" value="TreeGrafter"/>
</dbReference>
<evidence type="ECO:0000256" key="1">
    <source>
        <dbReference type="ARBA" id="ARBA00009477"/>
    </source>
</evidence>
<dbReference type="Pfam" id="PF25917">
    <property type="entry name" value="BSH_RND"/>
    <property type="match status" value="1"/>
</dbReference>
<dbReference type="OrthoDB" id="266524at2"/>
<dbReference type="InterPro" id="IPR006143">
    <property type="entry name" value="RND_pump_MFP"/>
</dbReference>
<evidence type="ECO:0000313" key="5">
    <source>
        <dbReference type="Proteomes" id="UP000267448"/>
    </source>
</evidence>
<gene>
    <name evidence="4" type="ORF">EKG38_10330</name>
</gene>
<dbReference type="GO" id="GO:0015562">
    <property type="term" value="F:efflux transmembrane transporter activity"/>
    <property type="evidence" value="ECO:0007669"/>
    <property type="project" value="TreeGrafter"/>
</dbReference>
<dbReference type="NCBIfam" id="TIGR01730">
    <property type="entry name" value="RND_mfp"/>
    <property type="match status" value="1"/>
</dbReference>
<dbReference type="PROSITE" id="PS51257">
    <property type="entry name" value="PROKAR_LIPOPROTEIN"/>
    <property type="match status" value="1"/>
</dbReference>
<dbReference type="InterPro" id="IPR058625">
    <property type="entry name" value="MdtA-like_BSH"/>
</dbReference>
<feature type="signal peptide" evidence="2">
    <location>
        <begin position="1"/>
        <end position="26"/>
    </location>
</feature>
<dbReference type="Gene3D" id="2.40.30.170">
    <property type="match status" value="1"/>
</dbReference>